<feature type="region of interest" description="Disordered" evidence="3">
    <location>
        <begin position="20"/>
        <end position="61"/>
    </location>
</feature>
<reference evidence="5" key="2">
    <citation type="submission" date="2021-01" db="EMBL/GenBank/DDBJ databases">
        <authorList>
            <person name="Kang M."/>
        </authorList>
    </citation>
    <scope>NUCLEOTIDE SEQUENCE</scope>
    <source>
        <strain evidence="5">KACC 17527</strain>
    </source>
</reference>
<evidence type="ECO:0000256" key="3">
    <source>
        <dbReference type="SAM" id="MobiDB-lite"/>
    </source>
</evidence>
<keyword evidence="2" id="KW-0326">Glycosidase</keyword>
<reference evidence="5" key="1">
    <citation type="journal article" date="2012" name="J. Microbiol. Biotechnol.">
        <title>Ramlibacter ginsenosidimutans sp. nov., with ginsenoside-converting activity.</title>
        <authorList>
            <person name="Wang L."/>
            <person name="An D.S."/>
            <person name="Kim S.G."/>
            <person name="Jin F.X."/>
            <person name="Kim S.C."/>
            <person name="Lee S.T."/>
            <person name="Im W.T."/>
        </authorList>
    </citation>
    <scope>NUCLEOTIDE SEQUENCE</scope>
    <source>
        <strain evidence="5">KACC 17527</strain>
    </source>
</reference>
<dbReference type="SUPFAM" id="SSF51445">
    <property type="entry name" value="(Trans)glycosidases"/>
    <property type="match status" value="1"/>
</dbReference>
<dbReference type="PANTHER" id="PTHR34142:SF1">
    <property type="entry name" value="GLYCOSIDE HYDROLASE FAMILY 5 DOMAIN-CONTAINING PROTEIN"/>
    <property type="match status" value="1"/>
</dbReference>
<dbReference type="InterPro" id="IPR001547">
    <property type="entry name" value="Glyco_hydro_5"/>
</dbReference>
<keyword evidence="1" id="KW-0378">Hydrolase</keyword>
<dbReference type="InterPro" id="IPR017853">
    <property type="entry name" value="GH"/>
</dbReference>
<feature type="domain" description="Glycoside hydrolase family 5" evidence="4">
    <location>
        <begin position="96"/>
        <end position="425"/>
    </location>
</feature>
<dbReference type="EMBL" id="JAEPWM010000004">
    <property type="protein sequence ID" value="MBK6006697.1"/>
    <property type="molecule type" value="Genomic_DNA"/>
</dbReference>
<dbReference type="Proteomes" id="UP000630528">
    <property type="component" value="Unassembled WGS sequence"/>
</dbReference>
<feature type="compositionally biased region" description="Pro residues" evidence="3">
    <location>
        <begin position="33"/>
        <end position="49"/>
    </location>
</feature>
<dbReference type="PROSITE" id="PS50194">
    <property type="entry name" value="FILAMIN_REPEAT"/>
    <property type="match status" value="1"/>
</dbReference>
<protein>
    <submittedName>
        <fullName evidence="5">Cellulase family glycosylhydrolase</fullName>
    </submittedName>
</protein>
<evidence type="ECO:0000259" key="4">
    <source>
        <dbReference type="Pfam" id="PF00150"/>
    </source>
</evidence>
<proteinExistence type="predicted"/>
<dbReference type="GO" id="GO:0009251">
    <property type="term" value="P:glucan catabolic process"/>
    <property type="evidence" value="ECO:0007669"/>
    <property type="project" value="TreeGrafter"/>
</dbReference>
<comment type="caution">
    <text evidence="5">The sequence shown here is derived from an EMBL/GenBank/DDBJ whole genome shotgun (WGS) entry which is preliminary data.</text>
</comment>
<dbReference type="GO" id="GO:0004553">
    <property type="term" value="F:hydrolase activity, hydrolyzing O-glycosyl compounds"/>
    <property type="evidence" value="ECO:0007669"/>
    <property type="project" value="InterPro"/>
</dbReference>
<dbReference type="PROSITE" id="PS51257">
    <property type="entry name" value="PROKAR_LIPOPROTEIN"/>
    <property type="match status" value="1"/>
</dbReference>
<dbReference type="PANTHER" id="PTHR34142">
    <property type="entry name" value="ENDO-BETA-1,4-GLUCANASE A"/>
    <property type="match status" value="1"/>
</dbReference>
<evidence type="ECO:0000256" key="1">
    <source>
        <dbReference type="ARBA" id="ARBA00022801"/>
    </source>
</evidence>
<gene>
    <name evidence="5" type="ORF">JJB11_11395</name>
</gene>
<dbReference type="InterPro" id="IPR017868">
    <property type="entry name" value="Filamin/ABP280_repeat-like"/>
</dbReference>
<dbReference type="Gene3D" id="3.20.20.80">
    <property type="entry name" value="Glycosidases"/>
    <property type="match status" value="1"/>
</dbReference>
<dbReference type="AlphaFoldDB" id="A0A934TTW4"/>
<name>A0A934TTW4_9BURK</name>
<sequence>MKRREFSLSLGAAAVLTACGGGGGGSSDGGTPSPAPGAAPTPGSGPAPAPGGSSGPTGPAPVAMQFAIGTNLASMELGDALRFGPSTLPNVNFAVPRQQDVDYLKANGFGKSRLPIRWEMLQPILHDAKPSAETLSKIGVSGPGEFHPGYAAFITQVLDAHAKAGTKCIIDVHNYCRYTDFVYQANGDVKGLTKPNSVAQAFTTDSSQVQFRIMALAPGATLTIDNYVDFMSRIAKKWKDHPGLGGYGMMNEPNAMPKPGDTLGNDPNLPPIYNGQDLTIWPTFAAAAVKAIRAIDADTLIYLGGNNFSDAWGLGTENPGWPLNAEKIVYEVHCYLDATNSGQGANWNIQVGSNFSVGVNDKAPIDEMTGAKRLQQALDFALPRKMAIALTETGMPADDAHWQASWTNMIQLAKKNNVEVYSWAGGSHWQHRGQHVTHIPTWYQNKPAQSQQAGAMMAVAESWKASIFDAGPGWARTDAGAPAPVTITVYARGALQQSVTITVSSDNGGTFNKTTLIIPAGANGSDSFTFTPKANAVTTLTYSSNSAPNLPPPRKVYSLTDPVAYSATTRADGTSNLPDAAMALLAKYAAAKWDMADGYTDPLYGAPCAVGQELRAVSDSGFGSSAGNEMEMVNWFNTGPGMGLFVTPKMAMVGTRKAADLTNADYRVQVFGLWCRKRFAVPLTSSTTFTADPTPIEVVPYGLNDPQFAIAAISVPSADASGVIFQASAADYGHLAALELKAGKPQARWVDPAGTETVVPALTALTPGTPTTVALLSTGSTQTLRVGAAATSKAVTLPSAQFDQLLLGSGFNYDFPQQSFGGYLVAAVTGKGTPTSAEMGVIESYLLLGTH</sequence>
<accession>A0A934TTW4</accession>
<evidence type="ECO:0000313" key="6">
    <source>
        <dbReference type="Proteomes" id="UP000630528"/>
    </source>
</evidence>
<evidence type="ECO:0000313" key="5">
    <source>
        <dbReference type="EMBL" id="MBK6006697.1"/>
    </source>
</evidence>
<evidence type="ECO:0000256" key="2">
    <source>
        <dbReference type="ARBA" id="ARBA00023295"/>
    </source>
</evidence>
<dbReference type="Pfam" id="PF00150">
    <property type="entry name" value="Cellulase"/>
    <property type="match status" value="1"/>
</dbReference>
<keyword evidence="6" id="KW-1185">Reference proteome</keyword>
<organism evidence="5 6">
    <name type="scientific">Ramlibacter ginsenosidimutans</name>
    <dbReference type="NCBI Taxonomy" id="502333"/>
    <lineage>
        <taxon>Bacteria</taxon>
        <taxon>Pseudomonadati</taxon>
        <taxon>Pseudomonadota</taxon>
        <taxon>Betaproteobacteria</taxon>
        <taxon>Burkholderiales</taxon>
        <taxon>Comamonadaceae</taxon>
        <taxon>Ramlibacter</taxon>
    </lineage>
</organism>